<proteinExistence type="predicted"/>
<dbReference type="AlphaFoldDB" id="A0AAQ4FI99"/>
<keyword evidence="3" id="KW-1185">Reference proteome</keyword>
<dbReference type="SUPFAM" id="SSF54695">
    <property type="entry name" value="POZ domain"/>
    <property type="match status" value="1"/>
</dbReference>
<comment type="caution">
    <text evidence="2">The sequence shown here is derived from an EMBL/GenBank/DDBJ whole genome shotgun (WGS) entry which is preliminary data.</text>
</comment>
<sequence length="354" mass="39534">MSYMYCNRCGYNTPCERCRMRGQCFYGDSWTSSSRKSCAVASCQTESAQEFSFARFLKAGDLTDVEIAVESDRFPDQRKCFKAHRLVLALQNDVFRAMFYGDFAKEDRVVITDLHPEGVLGLLRYFYSGQLEVDSVHQALCTRSAAIKYLEPRLAQMCSAYVKTKMTAKDVCPVLDYVLTMGEDDSDLPTTTLVQAESLAVLSSQEFESCFVCTAHYVLDRVVNVPEVSVMRAVHAWALNQLRYAAAVGARGRTLRQIMQPFFPKLRFLALTAQDFVAGPNLWGALSADEVRAILSNIVKRGSVPFPAGFCQTDGPRKAKISKSRGAQSKVFKVSEVYPSDFLALGLLQRAKIN</sequence>
<feature type="domain" description="BTB" evidence="1">
    <location>
        <begin position="63"/>
        <end position="135"/>
    </location>
</feature>
<dbReference type="PANTHER" id="PTHR45774">
    <property type="entry name" value="BTB/POZ DOMAIN-CONTAINING"/>
    <property type="match status" value="1"/>
</dbReference>
<name>A0AAQ4FI99_AMBAM</name>
<dbReference type="PANTHER" id="PTHR45774:SF4">
    <property type="entry name" value="AXUNDEAD, ISOFORM F"/>
    <property type="match status" value="1"/>
</dbReference>
<dbReference type="Proteomes" id="UP001321473">
    <property type="component" value="Unassembled WGS sequence"/>
</dbReference>
<evidence type="ECO:0000259" key="1">
    <source>
        <dbReference type="PROSITE" id="PS50097"/>
    </source>
</evidence>
<dbReference type="SMART" id="SM00225">
    <property type="entry name" value="BTB"/>
    <property type="match status" value="1"/>
</dbReference>
<gene>
    <name evidence="2" type="ORF">V5799_023264</name>
</gene>
<dbReference type="GO" id="GO:0022008">
    <property type="term" value="P:neurogenesis"/>
    <property type="evidence" value="ECO:0007669"/>
    <property type="project" value="TreeGrafter"/>
</dbReference>
<accession>A0AAQ4FI99</accession>
<dbReference type="PROSITE" id="PS50097">
    <property type="entry name" value="BTB"/>
    <property type="match status" value="1"/>
</dbReference>
<dbReference type="GO" id="GO:0005829">
    <property type="term" value="C:cytosol"/>
    <property type="evidence" value="ECO:0007669"/>
    <property type="project" value="TreeGrafter"/>
</dbReference>
<protein>
    <recommendedName>
        <fullName evidence="1">BTB domain-containing protein</fullName>
    </recommendedName>
</protein>
<organism evidence="2 3">
    <name type="scientific">Amblyomma americanum</name>
    <name type="common">Lone star tick</name>
    <dbReference type="NCBI Taxonomy" id="6943"/>
    <lineage>
        <taxon>Eukaryota</taxon>
        <taxon>Metazoa</taxon>
        <taxon>Ecdysozoa</taxon>
        <taxon>Arthropoda</taxon>
        <taxon>Chelicerata</taxon>
        <taxon>Arachnida</taxon>
        <taxon>Acari</taxon>
        <taxon>Parasitiformes</taxon>
        <taxon>Ixodida</taxon>
        <taxon>Ixodoidea</taxon>
        <taxon>Ixodidae</taxon>
        <taxon>Amblyomminae</taxon>
        <taxon>Amblyomma</taxon>
    </lineage>
</organism>
<dbReference type="Gene3D" id="3.30.710.10">
    <property type="entry name" value="Potassium Channel Kv1.1, Chain A"/>
    <property type="match status" value="1"/>
</dbReference>
<dbReference type="EMBL" id="JARKHS020002248">
    <property type="protein sequence ID" value="KAK8786959.1"/>
    <property type="molecule type" value="Genomic_DNA"/>
</dbReference>
<dbReference type="InterPro" id="IPR011333">
    <property type="entry name" value="SKP1/BTB/POZ_sf"/>
</dbReference>
<reference evidence="2 3" key="1">
    <citation type="journal article" date="2023" name="Arcadia Sci">
        <title>De novo assembly of a long-read Amblyomma americanum tick genome.</title>
        <authorList>
            <person name="Chou S."/>
            <person name="Poskanzer K.E."/>
            <person name="Rollins M."/>
            <person name="Thuy-Boun P.S."/>
        </authorList>
    </citation>
    <scope>NUCLEOTIDE SEQUENCE [LARGE SCALE GENOMIC DNA]</scope>
    <source>
        <strain evidence="2">F_SG_1</strain>
        <tissue evidence="2">Salivary glands</tissue>
    </source>
</reference>
<evidence type="ECO:0000313" key="2">
    <source>
        <dbReference type="EMBL" id="KAK8786959.1"/>
    </source>
</evidence>
<evidence type="ECO:0000313" key="3">
    <source>
        <dbReference type="Proteomes" id="UP001321473"/>
    </source>
</evidence>
<dbReference type="Pfam" id="PF00651">
    <property type="entry name" value="BTB"/>
    <property type="match status" value="1"/>
</dbReference>
<dbReference type="InterPro" id="IPR000210">
    <property type="entry name" value="BTB/POZ_dom"/>
</dbReference>